<dbReference type="CDD" id="cd03364">
    <property type="entry name" value="TOPRIM_DnaG_primases"/>
    <property type="match status" value="1"/>
</dbReference>
<keyword evidence="5 12" id="KW-0235">DNA replication</keyword>
<dbReference type="PIRSF" id="PIRSF002811">
    <property type="entry name" value="DnaG"/>
    <property type="match status" value="1"/>
</dbReference>
<dbReference type="Pfam" id="PF08275">
    <property type="entry name" value="DNAG_N"/>
    <property type="match status" value="1"/>
</dbReference>
<keyword evidence="6 12" id="KW-0479">Metal-binding</keyword>
<dbReference type="InterPro" id="IPR050219">
    <property type="entry name" value="DnaG_primase"/>
</dbReference>
<dbReference type="Pfam" id="PF10410">
    <property type="entry name" value="DnaB_bind"/>
    <property type="match status" value="1"/>
</dbReference>
<dbReference type="InterPro" id="IPR034151">
    <property type="entry name" value="TOPRIM_DnaG_bac"/>
</dbReference>
<keyword evidence="4 12" id="KW-0548">Nucleotidyltransferase</keyword>
<evidence type="ECO:0000256" key="15">
    <source>
        <dbReference type="SAM" id="MobiDB-lite"/>
    </source>
</evidence>
<dbReference type="InterPro" id="IPR002694">
    <property type="entry name" value="Znf_CHC2"/>
</dbReference>
<feature type="compositionally biased region" description="Basic and acidic residues" evidence="15">
    <location>
        <begin position="597"/>
        <end position="613"/>
    </location>
</feature>
<comment type="caution">
    <text evidence="17">The sequence shown here is derived from an EMBL/GenBank/DDBJ whole genome shotgun (WGS) entry which is preliminary data.</text>
</comment>
<keyword evidence="18" id="KW-1185">Reference proteome</keyword>
<feature type="region of interest" description="Disordered" evidence="15">
    <location>
        <begin position="594"/>
        <end position="613"/>
    </location>
</feature>
<dbReference type="GO" id="GO:0005737">
    <property type="term" value="C:cytoplasm"/>
    <property type="evidence" value="ECO:0007669"/>
    <property type="project" value="TreeGrafter"/>
</dbReference>
<dbReference type="Gene3D" id="3.90.580.10">
    <property type="entry name" value="Zinc finger, CHC2-type domain"/>
    <property type="match status" value="1"/>
</dbReference>
<evidence type="ECO:0000256" key="3">
    <source>
        <dbReference type="ARBA" id="ARBA00022679"/>
    </source>
</evidence>
<comment type="similarity">
    <text evidence="12 13">Belongs to the DnaG primase family.</text>
</comment>
<evidence type="ECO:0000313" key="18">
    <source>
        <dbReference type="Proteomes" id="UP001193501"/>
    </source>
</evidence>
<proteinExistence type="inferred from homology"/>
<evidence type="ECO:0000256" key="14">
    <source>
        <dbReference type="PIRSR" id="PIRSR002811-1"/>
    </source>
</evidence>
<keyword evidence="7 12" id="KW-0863">Zinc-finger</keyword>
<dbReference type="PROSITE" id="PS50880">
    <property type="entry name" value="TOPRIM"/>
    <property type="match status" value="1"/>
</dbReference>
<evidence type="ECO:0000256" key="7">
    <source>
        <dbReference type="ARBA" id="ARBA00022771"/>
    </source>
</evidence>
<dbReference type="InterPro" id="IPR006295">
    <property type="entry name" value="DNA_primase_DnaG"/>
</dbReference>
<keyword evidence="1 12" id="KW-0240">DNA-directed RNA polymerase</keyword>
<dbReference type="InterPro" id="IPR036977">
    <property type="entry name" value="DNA_primase_Znf_CHC2"/>
</dbReference>
<gene>
    <name evidence="12" type="primary">dnaG</name>
    <name evidence="17" type="ORF">GV832_05930</name>
</gene>
<dbReference type="GO" id="GO:0003677">
    <property type="term" value="F:DNA binding"/>
    <property type="evidence" value="ECO:0007669"/>
    <property type="project" value="UniProtKB-KW"/>
</dbReference>
<evidence type="ECO:0000259" key="16">
    <source>
        <dbReference type="PROSITE" id="PS50880"/>
    </source>
</evidence>
<keyword evidence="2 12" id="KW-0639">Primosome</keyword>
<dbReference type="Pfam" id="PF13662">
    <property type="entry name" value="Toprim_4"/>
    <property type="match status" value="1"/>
</dbReference>
<evidence type="ECO:0000256" key="8">
    <source>
        <dbReference type="ARBA" id="ARBA00022833"/>
    </source>
</evidence>
<dbReference type="GO" id="GO:0006269">
    <property type="term" value="P:DNA replication, synthesis of primer"/>
    <property type="evidence" value="ECO:0007669"/>
    <property type="project" value="UniProtKB-UniRule"/>
</dbReference>
<dbReference type="PANTHER" id="PTHR30313">
    <property type="entry name" value="DNA PRIMASE"/>
    <property type="match status" value="1"/>
</dbReference>
<comment type="catalytic activity">
    <reaction evidence="12">
        <text>ssDNA + n NTP = ssDNA/pppN(pN)n-1 hybrid + (n-1) diphosphate.</text>
        <dbReference type="EC" id="2.7.7.101"/>
    </reaction>
</comment>
<evidence type="ECO:0000313" key="17">
    <source>
        <dbReference type="EMBL" id="NBZ87113.1"/>
    </source>
</evidence>
<feature type="domain" description="Toprim" evidence="16">
    <location>
        <begin position="265"/>
        <end position="347"/>
    </location>
</feature>
<comment type="cofactor">
    <cofactor evidence="12 13 14">
        <name>Zn(2+)</name>
        <dbReference type="ChEBI" id="CHEBI:29105"/>
    </cofactor>
    <text evidence="12 13 14">Binds 1 zinc ion per monomer.</text>
</comment>
<organism evidence="17 18">
    <name type="scientific">Stagnihabitans tardus</name>
    <dbReference type="NCBI Taxonomy" id="2699202"/>
    <lineage>
        <taxon>Bacteria</taxon>
        <taxon>Pseudomonadati</taxon>
        <taxon>Pseudomonadota</taxon>
        <taxon>Alphaproteobacteria</taxon>
        <taxon>Rhodobacterales</taxon>
        <taxon>Paracoccaceae</taxon>
        <taxon>Stagnihabitans</taxon>
    </lineage>
</organism>
<dbReference type="EC" id="2.7.7.101" evidence="12"/>
<comment type="subunit">
    <text evidence="12">Monomer. Interacts with DnaB.</text>
</comment>
<sequence>MSLPPGFLDELRTRVTLSAVVGRKVTWDMRKSNQGRGDFWAPCPFHQEKSASFHVDDRKGFYYCFGCHAKGDALTFVKESENLSFMEAVETLAREAGMPMPARDPVQAQKADRRTQLSEVMEEAVKWFRLQLKTSAASDARAYLAKRGLSPEAQDRWHIGFAPDQWEALHGALTAKGISSDLVIEAGLAIRPEEGKARKTPYDRFRNRIIFPIRDGRGRAISLGGRAMDPNDRAKYLNGPETPLFDKGRNLYNLAPAREAVGKGQPLVVSEGYMDVIALSEAGFGGAVAPLGTAITEEQLRLMWRISDEPIIALDGDKAGIRAALRLIDLALPLLEAGKGLRFAIMPGGQDPDELIKAHGAPAMKAVLDQAQPMVSLLWNREIEGRDFDSPERKAALDKTLRALMNRIADPSIRAHYTEEIRRLRAELFGPKARPFQPKGPRGTPWKRLPDPVPLAATRASLLAGATDRDTEELREAVILAVLATHPRLVDRFESDLERMDLSNPAHEIIRDALLLRQSPQGPALDAVLSRPHVLIAPPVRNREDTELATLCLAEEFAKLSARRGARREIEEAMEDMERLPDEGLTWRLTQAAQARHRAENPHRNDTADLGEDRTAMSNHLQALIDGKIWEKKR</sequence>
<comment type="function">
    <text evidence="12 13">RNA polymerase that catalyzes the synthesis of short RNA molecules used as primers for DNA polymerase during DNA replication.</text>
</comment>
<evidence type="ECO:0000256" key="13">
    <source>
        <dbReference type="PIRNR" id="PIRNR002811"/>
    </source>
</evidence>
<dbReference type="SMART" id="SM00493">
    <property type="entry name" value="TOPRIM"/>
    <property type="match status" value="1"/>
</dbReference>
<dbReference type="InterPro" id="IPR030846">
    <property type="entry name" value="DnaG_bac"/>
</dbReference>
<reference evidence="17" key="1">
    <citation type="submission" date="2020-01" db="EMBL/GenBank/DDBJ databases">
        <authorList>
            <person name="Chen W.-M."/>
        </authorList>
    </citation>
    <scope>NUCLEOTIDE SEQUENCE</scope>
    <source>
        <strain evidence="17">CYK-10</strain>
    </source>
</reference>
<evidence type="ECO:0000256" key="6">
    <source>
        <dbReference type="ARBA" id="ARBA00022723"/>
    </source>
</evidence>
<dbReference type="SUPFAM" id="SSF56731">
    <property type="entry name" value="DNA primase core"/>
    <property type="match status" value="1"/>
</dbReference>
<dbReference type="InterPro" id="IPR019475">
    <property type="entry name" value="DNA_primase_DnaB-bd"/>
</dbReference>
<accession>A0AAE4Y9C3</accession>
<name>A0AAE4Y9C3_9RHOB</name>
<feature type="zinc finger region" description="CHC2-type" evidence="12 14">
    <location>
        <begin position="43"/>
        <end position="67"/>
    </location>
</feature>
<dbReference type="GO" id="GO:0008270">
    <property type="term" value="F:zinc ion binding"/>
    <property type="evidence" value="ECO:0007669"/>
    <property type="project" value="UniProtKB-UniRule"/>
</dbReference>
<dbReference type="InterPro" id="IPR006171">
    <property type="entry name" value="TOPRIM_dom"/>
</dbReference>
<keyword evidence="9" id="KW-0460">Magnesium</keyword>
<keyword evidence="3 12" id="KW-0808">Transferase</keyword>
<keyword evidence="8 12" id="KW-0862">Zinc</keyword>
<evidence type="ECO:0000256" key="1">
    <source>
        <dbReference type="ARBA" id="ARBA00022478"/>
    </source>
</evidence>
<dbReference type="GO" id="GO:0000428">
    <property type="term" value="C:DNA-directed RNA polymerase complex"/>
    <property type="evidence" value="ECO:0007669"/>
    <property type="project" value="UniProtKB-KW"/>
</dbReference>
<evidence type="ECO:0000256" key="9">
    <source>
        <dbReference type="ARBA" id="ARBA00022842"/>
    </source>
</evidence>
<dbReference type="PANTHER" id="PTHR30313:SF2">
    <property type="entry name" value="DNA PRIMASE"/>
    <property type="match status" value="1"/>
</dbReference>
<evidence type="ECO:0000256" key="5">
    <source>
        <dbReference type="ARBA" id="ARBA00022705"/>
    </source>
</evidence>
<dbReference type="Gene3D" id="3.90.980.10">
    <property type="entry name" value="DNA primase, catalytic core, N-terminal domain"/>
    <property type="match status" value="1"/>
</dbReference>
<dbReference type="SUPFAM" id="SSF57783">
    <property type="entry name" value="Zinc beta-ribbon"/>
    <property type="match status" value="1"/>
</dbReference>
<keyword evidence="11 12" id="KW-0804">Transcription</keyword>
<evidence type="ECO:0000256" key="11">
    <source>
        <dbReference type="ARBA" id="ARBA00023163"/>
    </source>
</evidence>
<dbReference type="InterPro" id="IPR013264">
    <property type="entry name" value="DNAG_N"/>
</dbReference>
<dbReference type="AlphaFoldDB" id="A0AAE4Y9C3"/>
<evidence type="ECO:0000256" key="2">
    <source>
        <dbReference type="ARBA" id="ARBA00022515"/>
    </source>
</evidence>
<dbReference type="NCBIfam" id="TIGR01391">
    <property type="entry name" value="dnaG"/>
    <property type="match status" value="1"/>
</dbReference>
<dbReference type="Pfam" id="PF01807">
    <property type="entry name" value="Zn_ribbon_DnaG"/>
    <property type="match status" value="1"/>
</dbReference>
<keyword evidence="10 12" id="KW-0238">DNA-binding</keyword>
<dbReference type="Gene3D" id="3.40.1360.10">
    <property type="match status" value="1"/>
</dbReference>
<dbReference type="SMART" id="SM00400">
    <property type="entry name" value="ZnF_CHCC"/>
    <property type="match status" value="1"/>
</dbReference>
<dbReference type="EMBL" id="JAABNR010000004">
    <property type="protein sequence ID" value="NBZ87113.1"/>
    <property type="molecule type" value="Genomic_DNA"/>
</dbReference>
<evidence type="ECO:0000256" key="12">
    <source>
        <dbReference type="HAMAP-Rule" id="MF_00974"/>
    </source>
</evidence>
<dbReference type="InterPro" id="IPR037068">
    <property type="entry name" value="DNA_primase_core_N_sf"/>
</dbReference>
<dbReference type="FunFam" id="3.40.1360.10:FF:000002">
    <property type="entry name" value="DNA primase"/>
    <property type="match status" value="1"/>
</dbReference>
<evidence type="ECO:0000256" key="4">
    <source>
        <dbReference type="ARBA" id="ARBA00022695"/>
    </source>
</evidence>
<protein>
    <recommendedName>
        <fullName evidence="12 13">DNA primase</fullName>
        <ecNumber evidence="12">2.7.7.101</ecNumber>
    </recommendedName>
</protein>
<dbReference type="GO" id="GO:1990077">
    <property type="term" value="C:primosome complex"/>
    <property type="evidence" value="ECO:0007669"/>
    <property type="project" value="UniProtKB-KW"/>
</dbReference>
<dbReference type="HAMAP" id="MF_00974">
    <property type="entry name" value="DNA_primase_DnaG"/>
    <property type="match status" value="1"/>
</dbReference>
<comment type="domain">
    <text evidence="12">Contains an N-terminal zinc-binding domain, a central core domain that contains the primase activity, and a C-terminal DnaB-binding domain.</text>
</comment>
<dbReference type="RefSeq" id="WP_168773915.1">
    <property type="nucleotide sequence ID" value="NZ_JAABNR010000004.1"/>
</dbReference>
<dbReference type="Proteomes" id="UP001193501">
    <property type="component" value="Unassembled WGS sequence"/>
</dbReference>
<dbReference type="GO" id="GO:0003899">
    <property type="term" value="F:DNA-directed RNA polymerase activity"/>
    <property type="evidence" value="ECO:0007669"/>
    <property type="project" value="UniProtKB-UniRule"/>
</dbReference>
<evidence type="ECO:0000256" key="10">
    <source>
        <dbReference type="ARBA" id="ARBA00023125"/>
    </source>
</evidence>